<dbReference type="GO" id="GO:0016787">
    <property type="term" value="F:hydrolase activity"/>
    <property type="evidence" value="ECO:0007669"/>
    <property type="project" value="UniProtKB-KW"/>
</dbReference>
<dbReference type="PANTHER" id="PTHR48081:SF8">
    <property type="entry name" value="ALPHA_BETA HYDROLASE FOLD-3 DOMAIN-CONTAINING PROTEIN-RELATED"/>
    <property type="match status" value="1"/>
</dbReference>
<comment type="caution">
    <text evidence="4">The sequence shown here is derived from an EMBL/GenBank/DDBJ whole genome shotgun (WGS) entry which is preliminary data.</text>
</comment>
<feature type="domain" description="Alpha/beta hydrolase fold-3" evidence="3">
    <location>
        <begin position="123"/>
        <end position="328"/>
    </location>
</feature>
<evidence type="ECO:0000313" key="4">
    <source>
        <dbReference type="EMBL" id="MCY0386907.1"/>
    </source>
</evidence>
<dbReference type="InterPro" id="IPR029058">
    <property type="entry name" value="AB_hydrolase_fold"/>
</dbReference>
<dbReference type="PANTHER" id="PTHR48081">
    <property type="entry name" value="AB HYDROLASE SUPERFAMILY PROTEIN C4A8.06C"/>
    <property type="match status" value="1"/>
</dbReference>
<dbReference type="RefSeq" id="WP_267846575.1">
    <property type="nucleotide sequence ID" value="NZ_JAPMXC010000001.1"/>
</dbReference>
<accession>A0ABT3ZKC7</accession>
<keyword evidence="1 4" id="KW-0378">Hydrolase</keyword>
<organism evidence="4 5">
    <name type="scientific">Robbsia betulipollinis</name>
    <dbReference type="NCBI Taxonomy" id="2981849"/>
    <lineage>
        <taxon>Bacteria</taxon>
        <taxon>Pseudomonadati</taxon>
        <taxon>Pseudomonadota</taxon>
        <taxon>Betaproteobacteria</taxon>
        <taxon>Burkholderiales</taxon>
        <taxon>Burkholderiaceae</taxon>
        <taxon>Robbsia</taxon>
    </lineage>
</organism>
<dbReference type="Gene3D" id="3.40.50.1820">
    <property type="entry name" value="alpha/beta hydrolase"/>
    <property type="match status" value="1"/>
</dbReference>
<dbReference type="Proteomes" id="UP001082899">
    <property type="component" value="Unassembled WGS sequence"/>
</dbReference>
<keyword evidence="5" id="KW-1185">Reference proteome</keyword>
<evidence type="ECO:0000259" key="3">
    <source>
        <dbReference type="Pfam" id="PF07859"/>
    </source>
</evidence>
<protein>
    <submittedName>
        <fullName evidence="4">Alpha/beta hydrolase</fullName>
    </submittedName>
</protein>
<dbReference type="Pfam" id="PF07859">
    <property type="entry name" value="Abhydrolase_3"/>
    <property type="match status" value="1"/>
</dbReference>
<sequence length="420" mass="43495">MSVIDTIKSLLGADPVQNADADMQEVLDALASLNPKPIEDLDALEARRQPTATDAVKKVMAQKGLSGEIPGVSSRDIVIRGAVGDNPARVYTPTSATPDSSALPGGAFPASTAPDSTPALPVILYFHGGGFVIADLDVYDATPRSIAAQTGAIVVSAHYRQAPEHPFPAAHDDANAAWRWLLDNAASLGGDPSRLAVLGESAGANLAANVTIYARDHGLQLPVSQGLVYPIADTNTHTLSYEENRNAKPLNKPMMLWFVLQSLVDSDDQEDKRLRLVEQDLSNLPPTFVVTAGIDPLRSDGEKLAEGLESAGNAVQARNYPGATHEFFGMAAVVQAAREAQSFVAEGMRAAFVSASGAATPHASSVAPAASDTTTASMAAPAAVAPVSSVAPVFPGASTTLPEPGADLDAPIVRSPDALS</sequence>
<name>A0ABT3ZKC7_9BURK</name>
<feature type="region of interest" description="Disordered" evidence="2">
    <location>
        <begin position="398"/>
        <end position="420"/>
    </location>
</feature>
<gene>
    <name evidence="4" type="ORF">OVY01_06615</name>
</gene>
<evidence type="ECO:0000256" key="1">
    <source>
        <dbReference type="ARBA" id="ARBA00022801"/>
    </source>
</evidence>
<dbReference type="InterPro" id="IPR050300">
    <property type="entry name" value="GDXG_lipolytic_enzyme"/>
</dbReference>
<dbReference type="EMBL" id="JAPMXC010000001">
    <property type="protein sequence ID" value="MCY0386907.1"/>
    <property type="molecule type" value="Genomic_DNA"/>
</dbReference>
<evidence type="ECO:0000313" key="5">
    <source>
        <dbReference type="Proteomes" id="UP001082899"/>
    </source>
</evidence>
<evidence type="ECO:0000256" key="2">
    <source>
        <dbReference type="SAM" id="MobiDB-lite"/>
    </source>
</evidence>
<dbReference type="SUPFAM" id="SSF53474">
    <property type="entry name" value="alpha/beta-Hydrolases"/>
    <property type="match status" value="1"/>
</dbReference>
<feature type="region of interest" description="Disordered" evidence="2">
    <location>
        <begin position="90"/>
        <end position="109"/>
    </location>
</feature>
<dbReference type="InterPro" id="IPR013094">
    <property type="entry name" value="AB_hydrolase_3"/>
</dbReference>
<reference evidence="4" key="1">
    <citation type="submission" date="2022-11" db="EMBL/GenBank/DDBJ databases">
        <title>Robbsia betulipollinis sp. nov., isolated from pollen of birch (Betula pendula).</title>
        <authorList>
            <person name="Shi H."/>
            <person name="Ambika Manirajan B."/>
            <person name="Ratering S."/>
            <person name="Geissler-Plaum R."/>
            <person name="Schnell S."/>
        </authorList>
    </citation>
    <scope>NUCLEOTIDE SEQUENCE</scope>
    <source>
        <strain evidence="4">Bb-Pol-6</strain>
    </source>
</reference>
<proteinExistence type="predicted"/>